<dbReference type="Proteomes" id="UP000235598">
    <property type="component" value="Unassembled WGS sequence"/>
</dbReference>
<dbReference type="AlphaFoldDB" id="A0A2N6VRQ5"/>
<comment type="caution">
    <text evidence="2">The sequence shown here is derived from an EMBL/GenBank/DDBJ whole genome shotgun (WGS) entry which is preliminary data.</text>
</comment>
<name>A0A2N6VRQ5_9MICO</name>
<dbReference type="EMBL" id="PNHK01000001">
    <property type="protein sequence ID" value="PMD06698.1"/>
    <property type="molecule type" value="Genomic_DNA"/>
</dbReference>
<protein>
    <submittedName>
        <fullName evidence="2">Excisionase</fullName>
    </submittedName>
</protein>
<accession>A0A2N6VRQ5</accession>
<dbReference type="Pfam" id="PF12728">
    <property type="entry name" value="HTH_17"/>
    <property type="match status" value="1"/>
</dbReference>
<feature type="domain" description="Helix-turn-helix" evidence="1">
    <location>
        <begin position="10"/>
        <end position="55"/>
    </location>
</feature>
<evidence type="ECO:0000259" key="1">
    <source>
        <dbReference type="Pfam" id="PF12728"/>
    </source>
</evidence>
<sequence length="76" mass="8261">MAEEHEVLITDEVAAFLRVSTKTAFAHAREGTLPGGKVEGAWRFLRRDVSALVRGGSATKLMSESGGIVAPRRRPR</sequence>
<organism evidence="2 3">
    <name type="scientific">Brevibacterium paucivorans</name>
    <dbReference type="NCBI Taxonomy" id="170994"/>
    <lineage>
        <taxon>Bacteria</taxon>
        <taxon>Bacillati</taxon>
        <taxon>Actinomycetota</taxon>
        <taxon>Actinomycetes</taxon>
        <taxon>Micrococcales</taxon>
        <taxon>Brevibacteriaceae</taxon>
        <taxon>Brevibacterium</taxon>
    </lineage>
</organism>
<proteinExistence type="predicted"/>
<dbReference type="InterPro" id="IPR041657">
    <property type="entry name" value="HTH_17"/>
</dbReference>
<gene>
    <name evidence="2" type="ORF">CJ199_02075</name>
</gene>
<dbReference type="OrthoDB" id="5524782at2"/>
<evidence type="ECO:0000313" key="2">
    <source>
        <dbReference type="EMBL" id="PMD06698.1"/>
    </source>
</evidence>
<reference evidence="2 3" key="1">
    <citation type="submission" date="2017-09" db="EMBL/GenBank/DDBJ databases">
        <title>Bacterial strain isolated from the female urinary microbiota.</title>
        <authorList>
            <person name="Thomas-White K."/>
            <person name="Kumar N."/>
            <person name="Forster S."/>
            <person name="Putonti C."/>
            <person name="Lawley T."/>
            <person name="Wolfe A.J."/>
        </authorList>
    </citation>
    <scope>NUCLEOTIDE SEQUENCE [LARGE SCALE GENOMIC DNA]</scope>
    <source>
        <strain evidence="2 3">UMB1301</strain>
    </source>
</reference>
<evidence type="ECO:0000313" key="3">
    <source>
        <dbReference type="Proteomes" id="UP000235598"/>
    </source>
</evidence>